<sequence>MSDTPRVEAVDRALAVLMALGEAGPSGTTLTKLAESSGVNKSTAYRALSTLRGRGFATQDLASGNYALGPAAFLLAEKAMGPDNLARALHPILVAISHEVDELVHLGVPMDGGMLYIDKVEQEHTIRVWSAVGQLIPMATSSLGRAVLAAQNTIDEHLSAYIGQLPEKDAGLDRLTEAVHAARELGYATEWGERQPGVACVGLALLRSKTVVGAISITTLAENMTPERAHELARTARAIAAPLLPEGLSLMAPRHGAGDRATT</sequence>
<keyword evidence="8" id="KW-1185">Reference proteome</keyword>
<dbReference type="GO" id="GO:0003677">
    <property type="term" value="F:DNA binding"/>
    <property type="evidence" value="ECO:0007669"/>
    <property type="project" value="UniProtKB-KW"/>
</dbReference>
<evidence type="ECO:0000256" key="6">
    <source>
        <dbReference type="ARBA" id="ARBA00070406"/>
    </source>
</evidence>
<dbReference type="PANTHER" id="PTHR30136:SF24">
    <property type="entry name" value="HTH-TYPE TRANSCRIPTIONAL REPRESSOR ALLR"/>
    <property type="match status" value="1"/>
</dbReference>
<name>A0A383S5V3_9ACTN</name>
<dbReference type="OrthoDB" id="7274111at2"/>
<dbReference type="InterPro" id="IPR036390">
    <property type="entry name" value="WH_DNA-bd_sf"/>
</dbReference>
<dbReference type="InterPro" id="IPR029016">
    <property type="entry name" value="GAF-like_dom_sf"/>
</dbReference>
<proteinExistence type="predicted"/>
<organism evidence="7 8">
    <name type="scientific">Propionibacterium australiense</name>
    <dbReference type="NCBI Taxonomy" id="119981"/>
    <lineage>
        <taxon>Bacteria</taxon>
        <taxon>Bacillati</taxon>
        <taxon>Actinomycetota</taxon>
        <taxon>Actinomycetes</taxon>
        <taxon>Propionibacteriales</taxon>
        <taxon>Propionibacteriaceae</taxon>
        <taxon>Propionibacterium</taxon>
    </lineage>
</organism>
<accession>A0A383S5V3</accession>
<evidence type="ECO:0000256" key="2">
    <source>
        <dbReference type="ARBA" id="ARBA00023015"/>
    </source>
</evidence>
<dbReference type="GO" id="GO:0006071">
    <property type="term" value="P:glycerol metabolic process"/>
    <property type="evidence" value="ECO:0007669"/>
    <property type="project" value="UniProtKB-KW"/>
</dbReference>
<evidence type="ECO:0000256" key="5">
    <source>
        <dbReference type="ARBA" id="ARBA00058938"/>
    </source>
</evidence>
<dbReference type="PANTHER" id="PTHR30136">
    <property type="entry name" value="HELIX-TURN-HELIX TRANSCRIPTIONAL REGULATOR, ICLR FAMILY"/>
    <property type="match status" value="1"/>
</dbReference>
<protein>
    <recommendedName>
        <fullName evidence="6">Glycerol operon regulatory protein</fullName>
    </recommendedName>
</protein>
<dbReference type="SUPFAM" id="SSF46785">
    <property type="entry name" value="Winged helix' DNA-binding domain"/>
    <property type="match status" value="1"/>
</dbReference>
<keyword evidence="2" id="KW-0805">Transcription regulation</keyword>
<dbReference type="SMART" id="SM00346">
    <property type="entry name" value="HTH_ICLR"/>
    <property type="match status" value="1"/>
</dbReference>
<dbReference type="Pfam" id="PF09339">
    <property type="entry name" value="HTH_IclR"/>
    <property type="match status" value="1"/>
</dbReference>
<dbReference type="Gene3D" id="3.30.450.40">
    <property type="match status" value="1"/>
</dbReference>
<dbReference type="SUPFAM" id="SSF55781">
    <property type="entry name" value="GAF domain-like"/>
    <property type="match status" value="1"/>
</dbReference>
<gene>
    <name evidence="7" type="ORF">PROPAUS_0853</name>
</gene>
<dbReference type="AlphaFoldDB" id="A0A383S5V3"/>
<dbReference type="Gene3D" id="1.10.10.10">
    <property type="entry name" value="Winged helix-like DNA-binding domain superfamily/Winged helix DNA-binding domain"/>
    <property type="match status" value="1"/>
</dbReference>
<keyword evidence="3" id="KW-0238">DNA-binding</keyword>
<dbReference type="InterPro" id="IPR036388">
    <property type="entry name" value="WH-like_DNA-bd_sf"/>
</dbReference>
<evidence type="ECO:0000313" key="7">
    <source>
        <dbReference type="EMBL" id="SYZ32942.1"/>
    </source>
</evidence>
<evidence type="ECO:0000256" key="4">
    <source>
        <dbReference type="ARBA" id="ARBA00023163"/>
    </source>
</evidence>
<dbReference type="EMBL" id="UNQJ01000004">
    <property type="protein sequence ID" value="SYZ32942.1"/>
    <property type="molecule type" value="Genomic_DNA"/>
</dbReference>
<evidence type="ECO:0000313" key="8">
    <source>
        <dbReference type="Proteomes" id="UP000263928"/>
    </source>
</evidence>
<dbReference type="FunFam" id="1.10.10.10:FF:000056">
    <property type="entry name" value="IclR family transcriptional regulator"/>
    <property type="match status" value="1"/>
</dbReference>
<dbReference type="Pfam" id="PF01614">
    <property type="entry name" value="IclR_C"/>
    <property type="match status" value="1"/>
</dbReference>
<dbReference type="InterPro" id="IPR005471">
    <property type="entry name" value="Tscrpt_reg_IclR_N"/>
</dbReference>
<dbReference type="GO" id="GO:0045892">
    <property type="term" value="P:negative regulation of DNA-templated transcription"/>
    <property type="evidence" value="ECO:0007669"/>
    <property type="project" value="TreeGrafter"/>
</dbReference>
<evidence type="ECO:0000256" key="3">
    <source>
        <dbReference type="ARBA" id="ARBA00023125"/>
    </source>
</evidence>
<dbReference type="InterPro" id="IPR050707">
    <property type="entry name" value="HTH_MetabolicPath_Reg"/>
</dbReference>
<comment type="function">
    <text evidence="5">May be an activator protein for the gylABX operon.</text>
</comment>
<reference evidence="8" key="1">
    <citation type="submission" date="2018-08" db="EMBL/GenBank/DDBJ databases">
        <authorList>
            <person name="Hornung B."/>
        </authorList>
    </citation>
    <scope>NUCLEOTIDE SEQUENCE [LARGE SCALE GENOMIC DNA]</scope>
</reference>
<evidence type="ECO:0000256" key="1">
    <source>
        <dbReference type="ARBA" id="ARBA00022798"/>
    </source>
</evidence>
<dbReference type="InterPro" id="IPR014757">
    <property type="entry name" value="Tscrpt_reg_IclR_C"/>
</dbReference>
<dbReference type="GO" id="GO:0003700">
    <property type="term" value="F:DNA-binding transcription factor activity"/>
    <property type="evidence" value="ECO:0007669"/>
    <property type="project" value="TreeGrafter"/>
</dbReference>
<dbReference type="PROSITE" id="PS51078">
    <property type="entry name" value="ICLR_ED"/>
    <property type="match status" value="1"/>
</dbReference>
<dbReference type="PROSITE" id="PS51077">
    <property type="entry name" value="HTH_ICLR"/>
    <property type="match status" value="1"/>
</dbReference>
<dbReference type="Proteomes" id="UP000263928">
    <property type="component" value="Unassembled WGS sequence"/>
</dbReference>
<dbReference type="RefSeq" id="WP_126464286.1">
    <property type="nucleotide sequence ID" value="NZ_LR134442.1"/>
</dbReference>
<keyword evidence="1" id="KW-0319">Glycerol metabolism</keyword>
<keyword evidence="4" id="KW-0804">Transcription</keyword>